<feature type="domain" description="Protein kinase" evidence="4">
    <location>
        <begin position="1"/>
        <end position="275"/>
    </location>
</feature>
<dbReference type="Pfam" id="PF02518">
    <property type="entry name" value="HATPase_c"/>
    <property type="match status" value="1"/>
</dbReference>
<sequence>MSTYSGFNGSEKDLPLEVLWEDGERVFCRTCYADEGSQQYPRHSAQAGSESAASRGGDILAHEYGLKDYLDSAWALRPLKLLHESGRTALTLEFPGGEPLDRALGVPMEVGKFLGLAIATSVAVRGLHEHGLIHKDIKPSNIVVDLTIGKAWLTGFGIASRLRRERQSPELPEFIAGTLAYMAPEQTGRMNRSIDSRSDIYSLGIVLYEALTGSLPFAATDPMGWVHCHLARTPASPNERGIATPNQISAILMKLLAKVPEERYQTAAGLESDFRRCLVEWEARRAIAAFPLGERDTSDQLVVPEKLYGRETEVETLLRSFDRIATEGTPELLLVSGYAGIGKSSVINELHKVLVLPRGLFATGKFDQYKRDIPYATLAQALQSLIRPLLSKPEAELATWRDQFHQTLGSNGALVIDLVPELKFIIGEQPPVPDLPPHEARARFQVVFRQFINVFARPEHPLALFLDDLQWLDLATLDLIEDLLTQPDVRHLLLIGAYRDNEVGRDHPLMRKLESIRKCGASVLEIDLGPLASEDWARLVADALRCEPNEAAPLAALIHQKTAGNPFFAIQFIYALVEEGLLSFSHDKSAWRWDLDRIAAKGHTDNVVDLMVARLSRLPAGTQGALQGLACVGNSADAATLRSVLEHEVIANLWEALRVELIVHSNGSYKFVHDRVHEAAYSLIPEASRAKAHLGIGRRLAATIPPERREEAIFEIVSQLNRGAALISSIEEREQLAEFNLIAGKRAQTSTAYASALNYLEIGAALLTDDCWQRRHALVFSIELARAQCEFVSGAVDQAEKRLSALSGRAVKTIEQATVACLRVDLYMSIDRSDYAVSVGLEALRKVGIEWSPRPTEEEAYSEYQGIWVLLGDRTIEELTDSPLMTDPISLATLDLLVRVAIPAFFVSFHLFAVAVCRAVSLSLQHGNSDASCIAYELFAMLAGPHFGNYDAGYRIGQLGCELVERPELQRFQARTYETFGFVIPWTQHVRAGRDLLTRSFEIASRTGDITYSGYARGQITTNFLLAGDPLVEAQKEAEIGLEFAVRVRFGLIVGWITGQLRLIRMLRGLTDRFGSFDEPGFNEIEFEGDLARNPALALPECWYWIRKLQARYLSGDYVGALNAATRAEPMLWASLSALETVEFHFYDALSHAAACDPGMPEAREAHLEKLAVHQRKFEVWARNGPANFENRLALLSAEMARIEGRELDAERHYERAIESAHAGGFVHNEALASELAARFYAARGFQRISDLYLRDARRGYQRWGADGKVRQLEHLYPRLREESTSSDAVSTSTILAPVERLDLATVIKVSQAVSGELVLEKLLDTLMRTALEYAGATRGLLIVPRDDEYRIEAEATTSSDAVKVELRQARVTGEDLPESVFHYVLRTKDTVLLDDAPAANPLAQDAYIRKHRVRSILCIPLLKQTGLLGVLYLENNLAQQAFTPSAVAILKLLVSEAAIALENTQLYRDLQEREAKIRRLVDSNIIGIFFWDVDGRIIDANQAFLRIVDHDRQDLAAGKLSWMELTPLEWLEGDQRRLAAVLATGAVEPYEKEFFTKAGARVPVLIGAAILDGPKNEGVAFVLDLTERTRAEEAARESDRQYHAIQMDLVHANRIATIGQLSASMAHEVSQPITGIVTNAQTALRMLDRPSPDVDEIRKALTRVVRDGHRTGEVVSRIRALAKKAPPQKEELDINEAILEVIALTQGAVARNEVTVQSQLAGDLPPVNGDRIQLQQVVLNLILNAVDAMKTTAVGSREILISTTNAESADVLVAVRDSGIGVEDSDHERIFDAFYSNKPDGLGLGLSICRSIIEAHGGKLWVTSEAGQGATFQFTLLTSQPPSAADAA</sequence>
<dbReference type="InterPro" id="IPR035965">
    <property type="entry name" value="PAS-like_dom_sf"/>
</dbReference>
<proteinExistence type="predicted"/>
<dbReference type="GO" id="GO:0000155">
    <property type="term" value="F:phosphorelay sensor kinase activity"/>
    <property type="evidence" value="ECO:0007669"/>
    <property type="project" value="InterPro"/>
</dbReference>
<dbReference type="Gene3D" id="1.10.287.130">
    <property type="match status" value="1"/>
</dbReference>
<dbReference type="Pfam" id="PF00512">
    <property type="entry name" value="HisKA"/>
    <property type="match status" value="1"/>
</dbReference>
<evidence type="ECO:0000256" key="2">
    <source>
        <dbReference type="ARBA" id="ARBA00012438"/>
    </source>
</evidence>
<dbReference type="SUPFAM" id="SSF56112">
    <property type="entry name" value="Protein kinase-like (PK-like)"/>
    <property type="match status" value="1"/>
</dbReference>
<keyword evidence="8" id="KW-1185">Reference proteome</keyword>
<protein>
    <recommendedName>
        <fullName evidence="2">histidine kinase</fullName>
        <ecNumber evidence="2">2.7.13.3</ecNumber>
    </recommendedName>
</protein>
<dbReference type="Pfam" id="PF13426">
    <property type="entry name" value="PAS_9"/>
    <property type="match status" value="1"/>
</dbReference>
<dbReference type="SUPFAM" id="SSF55781">
    <property type="entry name" value="GAF domain-like"/>
    <property type="match status" value="1"/>
</dbReference>
<dbReference type="InterPro" id="IPR041664">
    <property type="entry name" value="AAA_16"/>
</dbReference>
<dbReference type="Gene3D" id="3.30.450.20">
    <property type="entry name" value="PAS domain"/>
    <property type="match status" value="1"/>
</dbReference>
<accession>A0A2W7BWY1</accession>
<evidence type="ECO:0000313" key="7">
    <source>
        <dbReference type="EMBL" id="PZV34551.1"/>
    </source>
</evidence>
<dbReference type="SMART" id="SM00387">
    <property type="entry name" value="HATPase_c"/>
    <property type="match status" value="1"/>
</dbReference>
<dbReference type="GO" id="GO:0005524">
    <property type="term" value="F:ATP binding"/>
    <property type="evidence" value="ECO:0007669"/>
    <property type="project" value="InterPro"/>
</dbReference>
<dbReference type="Pfam" id="PF01590">
    <property type="entry name" value="GAF"/>
    <property type="match status" value="1"/>
</dbReference>
<dbReference type="PROSITE" id="PS50112">
    <property type="entry name" value="PAS"/>
    <property type="match status" value="1"/>
</dbReference>
<name>A0A2W7BWY1_9HYPH</name>
<comment type="catalytic activity">
    <reaction evidence="1">
        <text>ATP + protein L-histidine = ADP + protein N-phospho-L-histidine.</text>
        <dbReference type="EC" id="2.7.13.3"/>
    </reaction>
</comment>
<dbReference type="SMART" id="SM00065">
    <property type="entry name" value="GAF"/>
    <property type="match status" value="1"/>
</dbReference>
<dbReference type="InterPro" id="IPR003018">
    <property type="entry name" value="GAF"/>
</dbReference>
<evidence type="ECO:0000313" key="8">
    <source>
        <dbReference type="Proteomes" id="UP000248616"/>
    </source>
</evidence>
<dbReference type="InterPro" id="IPR029016">
    <property type="entry name" value="GAF-like_dom_sf"/>
</dbReference>
<dbReference type="SMART" id="SM00388">
    <property type="entry name" value="HisKA"/>
    <property type="match status" value="1"/>
</dbReference>
<keyword evidence="3" id="KW-0597">Phosphoprotein</keyword>
<dbReference type="InterPro" id="IPR000719">
    <property type="entry name" value="Prot_kinase_dom"/>
</dbReference>
<comment type="caution">
    <text evidence="7">The sequence shown here is derived from an EMBL/GenBank/DDBJ whole genome shotgun (WGS) entry which is preliminary data.</text>
</comment>
<evidence type="ECO:0000259" key="4">
    <source>
        <dbReference type="PROSITE" id="PS50011"/>
    </source>
</evidence>
<reference evidence="8" key="1">
    <citation type="submission" date="2017-03" db="EMBL/GenBank/DDBJ databases">
        <authorList>
            <person name="Safronova V.I."/>
            <person name="Sazanova A.L."/>
            <person name="Chirak E.R."/>
        </authorList>
    </citation>
    <scope>NUCLEOTIDE SEQUENCE [LARGE SCALE GENOMIC DNA]</scope>
    <source>
        <strain evidence="8">Ach-343</strain>
    </source>
</reference>
<dbReference type="Pfam" id="PF00069">
    <property type="entry name" value="Pkinase"/>
    <property type="match status" value="1"/>
</dbReference>
<dbReference type="Proteomes" id="UP000248616">
    <property type="component" value="Unassembled WGS sequence"/>
</dbReference>
<dbReference type="PROSITE" id="PS50109">
    <property type="entry name" value="HIS_KIN"/>
    <property type="match status" value="1"/>
</dbReference>
<dbReference type="NCBIfam" id="TIGR00229">
    <property type="entry name" value="sensory_box"/>
    <property type="match status" value="1"/>
</dbReference>
<feature type="domain" description="PAS" evidence="6">
    <location>
        <begin position="1474"/>
        <end position="1516"/>
    </location>
</feature>
<evidence type="ECO:0000259" key="5">
    <source>
        <dbReference type="PROSITE" id="PS50109"/>
    </source>
</evidence>
<dbReference type="InterPro" id="IPR003661">
    <property type="entry name" value="HisK_dim/P_dom"/>
</dbReference>
<dbReference type="InterPro" id="IPR003594">
    <property type="entry name" value="HATPase_dom"/>
</dbReference>
<dbReference type="EC" id="2.7.13.3" evidence="2"/>
<evidence type="ECO:0000259" key="6">
    <source>
        <dbReference type="PROSITE" id="PS50112"/>
    </source>
</evidence>
<dbReference type="SMART" id="SM00091">
    <property type="entry name" value="PAS"/>
    <property type="match status" value="1"/>
</dbReference>
<dbReference type="Gene3D" id="1.10.510.10">
    <property type="entry name" value="Transferase(Phosphotransferase) domain 1"/>
    <property type="match status" value="1"/>
</dbReference>
<dbReference type="PROSITE" id="PS50011">
    <property type="entry name" value="PROTEIN_KINASE_DOM"/>
    <property type="match status" value="1"/>
</dbReference>
<dbReference type="InterPro" id="IPR036890">
    <property type="entry name" value="HATPase_C_sf"/>
</dbReference>
<dbReference type="InterPro" id="IPR053159">
    <property type="entry name" value="Hybrid_Histidine_Kinase"/>
</dbReference>
<dbReference type="PANTHER" id="PTHR43642">
    <property type="entry name" value="HYBRID SIGNAL TRANSDUCTION HISTIDINE KINASE G"/>
    <property type="match status" value="1"/>
</dbReference>
<evidence type="ECO:0000256" key="1">
    <source>
        <dbReference type="ARBA" id="ARBA00000085"/>
    </source>
</evidence>
<dbReference type="PROSITE" id="PS00108">
    <property type="entry name" value="PROTEIN_KINASE_ST"/>
    <property type="match status" value="1"/>
</dbReference>
<dbReference type="InterPro" id="IPR011009">
    <property type="entry name" value="Kinase-like_dom_sf"/>
</dbReference>
<dbReference type="PRINTS" id="PR00344">
    <property type="entry name" value="BCTRLSENSOR"/>
</dbReference>
<dbReference type="CDD" id="cd00130">
    <property type="entry name" value="PAS"/>
    <property type="match status" value="1"/>
</dbReference>
<dbReference type="SUPFAM" id="SSF47384">
    <property type="entry name" value="Homodimeric domain of signal transducing histidine kinase"/>
    <property type="match status" value="1"/>
</dbReference>
<dbReference type="InterPro" id="IPR000014">
    <property type="entry name" value="PAS"/>
</dbReference>
<dbReference type="SMART" id="SM00220">
    <property type="entry name" value="S_TKc"/>
    <property type="match status" value="1"/>
</dbReference>
<dbReference type="PANTHER" id="PTHR43642:SF1">
    <property type="entry name" value="HYBRID SIGNAL TRANSDUCTION HISTIDINE KINASE G"/>
    <property type="match status" value="1"/>
</dbReference>
<dbReference type="Gene3D" id="3.30.450.40">
    <property type="match status" value="1"/>
</dbReference>
<organism evidence="7 8">
    <name type="scientific">Mesorhizobium kowhaii</name>
    <dbReference type="NCBI Taxonomy" id="1300272"/>
    <lineage>
        <taxon>Bacteria</taxon>
        <taxon>Pseudomonadati</taxon>
        <taxon>Pseudomonadota</taxon>
        <taxon>Alphaproteobacteria</taxon>
        <taxon>Hyphomicrobiales</taxon>
        <taxon>Phyllobacteriaceae</taxon>
        <taxon>Mesorhizobium</taxon>
    </lineage>
</organism>
<dbReference type="InterPro" id="IPR008271">
    <property type="entry name" value="Ser/Thr_kinase_AS"/>
</dbReference>
<dbReference type="InterPro" id="IPR004358">
    <property type="entry name" value="Sig_transdc_His_kin-like_C"/>
</dbReference>
<evidence type="ECO:0000256" key="3">
    <source>
        <dbReference type="ARBA" id="ARBA00022553"/>
    </source>
</evidence>
<dbReference type="CDD" id="cd14014">
    <property type="entry name" value="STKc_PknB_like"/>
    <property type="match status" value="1"/>
</dbReference>
<dbReference type="InterPro" id="IPR005467">
    <property type="entry name" value="His_kinase_dom"/>
</dbReference>
<feature type="domain" description="Histidine kinase" evidence="5">
    <location>
        <begin position="1625"/>
        <end position="1841"/>
    </location>
</feature>
<dbReference type="RefSeq" id="WP_245446316.1">
    <property type="nucleotide sequence ID" value="NZ_MZXV01000070.1"/>
</dbReference>
<dbReference type="Pfam" id="PF13191">
    <property type="entry name" value="AAA_16"/>
    <property type="match status" value="1"/>
</dbReference>
<dbReference type="Gene3D" id="3.30.565.10">
    <property type="entry name" value="Histidine kinase-like ATPase, C-terminal domain"/>
    <property type="match status" value="1"/>
</dbReference>
<dbReference type="Gene3D" id="3.40.50.300">
    <property type="entry name" value="P-loop containing nucleotide triphosphate hydrolases"/>
    <property type="match status" value="1"/>
</dbReference>
<dbReference type="SUPFAM" id="SSF55874">
    <property type="entry name" value="ATPase domain of HSP90 chaperone/DNA topoisomerase II/histidine kinase"/>
    <property type="match status" value="1"/>
</dbReference>
<dbReference type="SUPFAM" id="SSF52540">
    <property type="entry name" value="P-loop containing nucleoside triphosphate hydrolases"/>
    <property type="match status" value="1"/>
</dbReference>
<dbReference type="EMBL" id="MZXV01000070">
    <property type="protein sequence ID" value="PZV34551.1"/>
    <property type="molecule type" value="Genomic_DNA"/>
</dbReference>
<dbReference type="CDD" id="cd00082">
    <property type="entry name" value="HisKA"/>
    <property type="match status" value="1"/>
</dbReference>
<gene>
    <name evidence="7" type="ORF">B5V02_30980</name>
</gene>
<dbReference type="InterPro" id="IPR027417">
    <property type="entry name" value="P-loop_NTPase"/>
</dbReference>
<dbReference type="InterPro" id="IPR036097">
    <property type="entry name" value="HisK_dim/P_sf"/>
</dbReference>
<dbReference type="SUPFAM" id="SSF55785">
    <property type="entry name" value="PYP-like sensor domain (PAS domain)"/>
    <property type="match status" value="1"/>
</dbReference>